<dbReference type="HAMAP" id="MF_03044">
    <property type="entry name" value="BMT2"/>
    <property type="match status" value="1"/>
</dbReference>
<comment type="function">
    <text evidence="4">S-adenosyl-L-methionine-dependent methyltransferase that specifically methylates the N(1) position of an adenine present in helix 65 in 25S rRNA.</text>
</comment>
<dbReference type="Proteomes" id="UP000813423">
    <property type="component" value="Unassembled WGS sequence"/>
</dbReference>
<dbReference type="EMBL" id="JAIBSC010000096">
    <property type="protein sequence ID" value="KAH1898367.1"/>
    <property type="molecule type" value="Genomic_DNA"/>
</dbReference>
<evidence type="ECO:0000256" key="4">
    <source>
        <dbReference type="HAMAP-Rule" id="MF_03044"/>
    </source>
</evidence>
<dbReference type="InterPro" id="IPR021867">
    <property type="entry name" value="Bmt2/SAMTOR"/>
</dbReference>
<dbReference type="GO" id="GO:0016433">
    <property type="term" value="F:rRNA (adenine) methyltransferase activity"/>
    <property type="evidence" value="ECO:0007669"/>
    <property type="project" value="UniProtKB-UniRule"/>
</dbReference>
<comment type="similarity">
    <text evidence="4">Belongs to the BMT2 family.</text>
</comment>
<evidence type="ECO:0000256" key="5">
    <source>
        <dbReference type="SAM" id="MobiDB-lite"/>
    </source>
</evidence>
<feature type="region of interest" description="Disordered" evidence="5">
    <location>
        <begin position="1"/>
        <end position="32"/>
    </location>
</feature>
<feature type="binding site" evidence="4">
    <location>
        <position position="120"/>
    </location>
    <ligand>
        <name>S-adenosyl-L-methionine</name>
        <dbReference type="ChEBI" id="CHEBI:59789"/>
    </ligand>
</feature>
<accession>A0A229WEF4</accession>
<comment type="subcellular location">
    <subcellularLocation>
        <location evidence="4">Nucleus</location>
        <location evidence="4">Nucleolus</location>
    </subcellularLocation>
</comment>
<evidence type="ECO:0000313" key="6">
    <source>
        <dbReference type="EMBL" id="KAH1898367.1"/>
    </source>
</evidence>
<keyword evidence="1 4" id="KW-0489">Methyltransferase</keyword>
<protein>
    <recommendedName>
        <fullName evidence="4">25S rRNA adenine-N(1) methyltransferase</fullName>
        <ecNumber evidence="4">2.1.1.-</ecNumber>
    </recommendedName>
</protein>
<reference evidence="6" key="1">
    <citation type="submission" date="2021-08" db="EMBL/GenBank/DDBJ databases">
        <title>Global Aspergillus fumigatus from environmental and clinical sources.</title>
        <authorList>
            <person name="Barber A."/>
            <person name="Sae-Ong T."/>
        </authorList>
    </citation>
    <scope>NUCLEOTIDE SEQUENCE</scope>
    <source>
        <strain evidence="6">NRZ-2016-071</strain>
    </source>
</reference>
<evidence type="ECO:0000256" key="1">
    <source>
        <dbReference type="ARBA" id="ARBA00022603"/>
    </source>
</evidence>
<evidence type="ECO:0000313" key="7">
    <source>
        <dbReference type="Proteomes" id="UP000813423"/>
    </source>
</evidence>
<organism evidence="6 7">
    <name type="scientific">Aspergillus fumigatus</name>
    <name type="common">Neosartorya fumigata</name>
    <dbReference type="NCBI Taxonomy" id="746128"/>
    <lineage>
        <taxon>Eukaryota</taxon>
        <taxon>Fungi</taxon>
        <taxon>Dikarya</taxon>
        <taxon>Ascomycota</taxon>
        <taxon>Pezizomycotina</taxon>
        <taxon>Eurotiomycetes</taxon>
        <taxon>Eurotiomycetidae</taxon>
        <taxon>Eurotiales</taxon>
        <taxon>Aspergillaceae</taxon>
        <taxon>Aspergillus</taxon>
        <taxon>Aspergillus subgen. Fumigati</taxon>
    </lineage>
</organism>
<evidence type="ECO:0000256" key="3">
    <source>
        <dbReference type="ARBA" id="ARBA00022691"/>
    </source>
</evidence>
<evidence type="ECO:0000256" key="2">
    <source>
        <dbReference type="ARBA" id="ARBA00022679"/>
    </source>
</evidence>
<dbReference type="AlphaFoldDB" id="A0A229WEF4"/>
<dbReference type="EC" id="2.1.1.-" evidence="4"/>
<name>A0A229WEF4_ASPFM</name>
<dbReference type="Pfam" id="PF11968">
    <property type="entry name" value="Bmt2"/>
    <property type="match status" value="1"/>
</dbReference>
<dbReference type="PANTHER" id="PTHR21008:SF1">
    <property type="entry name" value="25S RRNA (ADENINE(2142)-N(1))-METHYLTRANSFERASE"/>
    <property type="match status" value="1"/>
</dbReference>
<feature type="binding site" evidence="4">
    <location>
        <position position="140"/>
    </location>
    <ligand>
        <name>S-adenosyl-L-methionine</name>
        <dbReference type="ChEBI" id="CHEBI:59789"/>
    </ligand>
</feature>
<dbReference type="PANTHER" id="PTHR21008">
    <property type="entry name" value="S-ADENOSYLMETHIONINE SENSOR UPSTREAM OF MTORC1-RELATED"/>
    <property type="match status" value="1"/>
</dbReference>
<dbReference type="GO" id="GO:0005730">
    <property type="term" value="C:nucleolus"/>
    <property type="evidence" value="ECO:0007669"/>
    <property type="project" value="UniProtKB-SubCell"/>
</dbReference>
<feature type="compositionally biased region" description="Basic residues" evidence="5">
    <location>
        <begin position="1"/>
        <end position="15"/>
    </location>
</feature>
<keyword evidence="4" id="KW-0539">Nucleus</keyword>
<keyword evidence="2 4" id="KW-0808">Transferase</keyword>
<dbReference type="OMA" id="FHRTSKW"/>
<gene>
    <name evidence="6" type="ORF">KXV57_009641</name>
</gene>
<sequence>MAAVKKRLKRPKLLSHTRPPTARAQNPKLSAKATRNLIRTHHRLLKSRAQALKAGNEDLVREIDERIEANGGLESYQLASKLGQSLERGGDSSKVLVDWIAPSLTQLKNSPYKLRMLEVGALSTENACSKNQYLDVTRIDLNAQEPGILKQDFMKRPLPLTDGDRFHIISLSLVLNYVPNATGRGDMLKRCVGFLTQTPPAGSSITIRPSLFLVLPLACVKNSRYLTPSRLQDILSSMGFTLAKSKETSKLIFQLWEHDRQGEPRPFKKEILNPGKMRNNFAINVQ</sequence>
<proteinExistence type="inferred from homology"/>
<dbReference type="SMR" id="A0A229WEF4"/>
<keyword evidence="3 4" id="KW-0949">S-adenosyl-L-methionine</keyword>
<comment type="caution">
    <text evidence="6">The sequence shown here is derived from an EMBL/GenBank/DDBJ whole genome shotgun (WGS) entry which is preliminary data.</text>
</comment>